<reference evidence="2 3" key="1">
    <citation type="journal article" date="2014" name="Mol. Ecol.">
        <title>Evolution of Synechococcus.</title>
        <authorList>
            <person name="Dvorak P."/>
            <person name="Casamatta D."/>
            <person name="Hasler P."/>
            <person name="Poulickova A."/>
            <person name="Ondrej V."/>
            <person name="Sanges R."/>
        </authorList>
    </citation>
    <scope>NUCLEOTIDE SEQUENCE [LARGE SCALE GENOMIC DNA]</scope>
    <source>
        <strain evidence="2 3">CAUP A 1101</strain>
    </source>
</reference>
<name>A0A098TJF2_9CYAN</name>
<comment type="caution">
    <text evidence="2">The sequence shown here is derived from an EMBL/GenBank/DDBJ whole genome shotgun (WGS) entry which is preliminary data.</text>
</comment>
<protein>
    <recommendedName>
        <fullName evidence="1">Sulfotransferase domain-containing protein</fullName>
    </recommendedName>
</protein>
<dbReference type="AlphaFoldDB" id="A0A098TJF2"/>
<organism evidence="2 3">
    <name type="scientific">Neosynechococcus sphagnicola sy1</name>
    <dbReference type="NCBI Taxonomy" id="1497020"/>
    <lineage>
        <taxon>Bacteria</taxon>
        <taxon>Bacillati</taxon>
        <taxon>Cyanobacteriota</taxon>
        <taxon>Cyanophyceae</taxon>
        <taxon>Neosynechococcales</taxon>
        <taxon>Neosynechococcaceae</taxon>
        <taxon>Neosynechococcus</taxon>
    </lineage>
</organism>
<evidence type="ECO:0000313" key="3">
    <source>
        <dbReference type="Proteomes" id="UP000030170"/>
    </source>
</evidence>
<sequence length="299" mass="34909">MADSYTPVPLRPIQSIQALFARRDLTPCEKLECLKFYLTAYGHRSLFATLPRSGLNYTQLMVEVAWDIAQGGTGEYYYRNNKFFLVANVRLARTALDYRTPISLRRGFDFHPLQKPVIYSTHDPYDRIQNLQRSQMHVVVLVRNMFQQLESWLFHSGYAVETQADFIRDGFVDRSIHFYNSWGHFLERHPNSQLLKYEDLRGHPEQALRLLSRSWNLHFPEPAIEAAVAKCTKQEMLKVINQQQRGQNPRVSDRDAQLAVFTVETLKRIQEQIHQHLKYSFGYDYSTLPTVPRLGGEAL</sequence>
<gene>
    <name evidence="2" type="ORF">DO97_10980</name>
</gene>
<dbReference type="Gene3D" id="3.40.50.300">
    <property type="entry name" value="P-loop containing nucleotide triphosphate hydrolases"/>
    <property type="match status" value="1"/>
</dbReference>
<evidence type="ECO:0000313" key="2">
    <source>
        <dbReference type="EMBL" id="KGF72266.1"/>
    </source>
</evidence>
<keyword evidence="3" id="KW-1185">Reference proteome</keyword>
<dbReference type="EMBL" id="JJML01000031">
    <property type="protein sequence ID" value="KGF72266.1"/>
    <property type="molecule type" value="Genomic_DNA"/>
</dbReference>
<dbReference type="GO" id="GO:0008146">
    <property type="term" value="F:sulfotransferase activity"/>
    <property type="evidence" value="ECO:0007669"/>
    <property type="project" value="InterPro"/>
</dbReference>
<dbReference type="Pfam" id="PF00685">
    <property type="entry name" value="Sulfotransfer_1"/>
    <property type="match status" value="1"/>
</dbReference>
<proteinExistence type="predicted"/>
<dbReference type="InterPro" id="IPR027417">
    <property type="entry name" value="P-loop_NTPase"/>
</dbReference>
<dbReference type="InterPro" id="IPR000863">
    <property type="entry name" value="Sulfotransferase_dom"/>
</dbReference>
<evidence type="ECO:0000259" key="1">
    <source>
        <dbReference type="Pfam" id="PF00685"/>
    </source>
</evidence>
<dbReference type="SUPFAM" id="SSF52540">
    <property type="entry name" value="P-loop containing nucleoside triphosphate hydrolases"/>
    <property type="match status" value="1"/>
</dbReference>
<dbReference type="Proteomes" id="UP000030170">
    <property type="component" value="Unassembled WGS sequence"/>
</dbReference>
<dbReference type="RefSeq" id="WP_036534337.1">
    <property type="nucleotide sequence ID" value="NZ_JJML01000031.1"/>
</dbReference>
<accession>A0A098TJF2</accession>
<feature type="domain" description="Sulfotransferase" evidence="1">
    <location>
        <begin position="46"/>
        <end position="239"/>
    </location>
</feature>
<dbReference type="OrthoDB" id="8446141at2"/>